<accession>A0ABV4TZ30</accession>
<comment type="caution">
    <text evidence="1">The sequence shown here is derived from an EMBL/GenBank/DDBJ whole genome shotgun (WGS) entry which is preliminary data.</text>
</comment>
<gene>
    <name evidence="1" type="ORF">ACERLL_17400</name>
</gene>
<dbReference type="Pfam" id="PF03683">
    <property type="entry name" value="UPF0175"/>
    <property type="match status" value="1"/>
</dbReference>
<dbReference type="InterPro" id="IPR005368">
    <property type="entry name" value="UPF0175"/>
</dbReference>
<dbReference type="EMBL" id="JBGUAW010000019">
    <property type="protein sequence ID" value="MFA9462583.1"/>
    <property type="molecule type" value="Genomic_DNA"/>
</dbReference>
<evidence type="ECO:0000313" key="2">
    <source>
        <dbReference type="Proteomes" id="UP001575181"/>
    </source>
</evidence>
<organism evidence="1 2">
    <name type="scientific">Thiohalorhabdus methylotrophus</name>
    <dbReference type="NCBI Taxonomy" id="3242694"/>
    <lineage>
        <taxon>Bacteria</taxon>
        <taxon>Pseudomonadati</taxon>
        <taxon>Pseudomonadota</taxon>
        <taxon>Gammaproteobacteria</taxon>
        <taxon>Thiohalorhabdales</taxon>
        <taxon>Thiohalorhabdaceae</taxon>
        <taxon>Thiohalorhabdus</taxon>
    </lineage>
</organism>
<sequence length="82" mass="9262">MELKIEYPDSLPASLQQTPEEFEHEARMALAVKLFELKQISYQTAAELAGVEGGQFLLALHRYVVSGIDLSEEHFQAQVRNT</sequence>
<reference evidence="1 2" key="1">
    <citation type="submission" date="2024-08" db="EMBL/GenBank/DDBJ databases">
        <title>Whole-genome sequencing of halo(alkali)philic microorganisms from hypersaline lakes.</title>
        <authorList>
            <person name="Sorokin D.Y."/>
            <person name="Merkel A.Y."/>
            <person name="Messina E."/>
            <person name="Yakimov M."/>
        </authorList>
    </citation>
    <scope>NUCLEOTIDE SEQUENCE [LARGE SCALE GENOMIC DNA]</scope>
    <source>
        <strain evidence="1 2">Cl-TMA</strain>
    </source>
</reference>
<proteinExistence type="predicted"/>
<protein>
    <submittedName>
        <fullName evidence="1">UPF0175 family protein</fullName>
    </submittedName>
</protein>
<evidence type="ECO:0000313" key="1">
    <source>
        <dbReference type="EMBL" id="MFA9462583.1"/>
    </source>
</evidence>
<keyword evidence="2" id="KW-1185">Reference proteome</keyword>
<name>A0ABV4TZ30_9GAMM</name>
<dbReference type="Proteomes" id="UP001575181">
    <property type="component" value="Unassembled WGS sequence"/>
</dbReference>
<dbReference type="RefSeq" id="WP_373657372.1">
    <property type="nucleotide sequence ID" value="NZ_JBGUAW010000019.1"/>
</dbReference>